<sequence>MPSRLGAPLSRLRAALGPLRESSLKEAEIGVWSSVRSQLDGAADRSAAVSLRDCFGAAWELSAWAVKRSVQTIDAGARLARGEGRMLWWGLNPTGGVAGIGVQGGLRDLCGEQGGGRVAKVGVVAGKVLAADRSNESARMTFAAAISAVAGKGGPGGAEKWNAHGLARRGGFGIPNCGVSEGRMIMASAGVGERFGYSSATHGGEPIAAHGGEPIATLGGDPVATHEPGRPFAQMAFQDANLTHKGSKTGEFVVQQQQEVPVQAYFIGHKIDINGVASDPWFITLRKASGRDHVIFEVSKKGEHVAMVHTLPSRKHGGTYHGGDMHLIVVSPVVGNLRLLLLLLSRRVHATFSLVMKMRWKSPGARGSSKTQPSDEHMRSEAAGVVWGGA</sequence>
<accession>A0A8S1J2L4</accession>
<reference evidence="2" key="1">
    <citation type="submission" date="2020-12" db="EMBL/GenBank/DDBJ databases">
        <authorList>
            <person name="Iha C."/>
        </authorList>
    </citation>
    <scope>NUCLEOTIDE SEQUENCE</scope>
</reference>
<evidence type="ECO:0000313" key="3">
    <source>
        <dbReference type="Proteomes" id="UP000708148"/>
    </source>
</evidence>
<dbReference type="AlphaFoldDB" id="A0A8S1J2L4"/>
<name>A0A8S1J2L4_9CHLO</name>
<keyword evidence="3" id="KW-1185">Reference proteome</keyword>
<gene>
    <name evidence="2" type="ORF">OSTQU699_LOCUS5591</name>
</gene>
<dbReference type="Proteomes" id="UP000708148">
    <property type="component" value="Unassembled WGS sequence"/>
</dbReference>
<evidence type="ECO:0000256" key="1">
    <source>
        <dbReference type="SAM" id="MobiDB-lite"/>
    </source>
</evidence>
<protein>
    <submittedName>
        <fullName evidence="2">Uncharacterized protein</fullName>
    </submittedName>
</protein>
<proteinExistence type="predicted"/>
<dbReference type="EMBL" id="CAJHUC010001202">
    <property type="protein sequence ID" value="CAD7700233.1"/>
    <property type="molecule type" value="Genomic_DNA"/>
</dbReference>
<feature type="region of interest" description="Disordered" evidence="1">
    <location>
        <begin position="362"/>
        <end position="390"/>
    </location>
</feature>
<organism evidence="2 3">
    <name type="scientific">Ostreobium quekettii</name>
    <dbReference type="NCBI Taxonomy" id="121088"/>
    <lineage>
        <taxon>Eukaryota</taxon>
        <taxon>Viridiplantae</taxon>
        <taxon>Chlorophyta</taxon>
        <taxon>core chlorophytes</taxon>
        <taxon>Ulvophyceae</taxon>
        <taxon>TCBD clade</taxon>
        <taxon>Bryopsidales</taxon>
        <taxon>Ostreobineae</taxon>
        <taxon>Ostreobiaceae</taxon>
        <taxon>Ostreobium</taxon>
    </lineage>
</organism>
<comment type="caution">
    <text evidence="2">The sequence shown here is derived from an EMBL/GenBank/DDBJ whole genome shotgun (WGS) entry which is preliminary data.</text>
</comment>
<evidence type="ECO:0000313" key="2">
    <source>
        <dbReference type="EMBL" id="CAD7700233.1"/>
    </source>
</evidence>